<evidence type="ECO:0000313" key="2">
    <source>
        <dbReference type="Proteomes" id="UP000198629"/>
    </source>
</evidence>
<dbReference type="OrthoDB" id="10017587at2"/>
<dbReference type="EMBL" id="FNFX01000001">
    <property type="protein sequence ID" value="SDK23620.1"/>
    <property type="molecule type" value="Genomic_DNA"/>
</dbReference>
<organism evidence="1 2">
    <name type="scientific">Methylophilus rhizosphaerae</name>
    <dbReference type="NCBI Taxonomy" id="492660"/>
    <lineage>
        <taxon>Bacteria</taxon>
        <taxon>Pseudomonadati</taxon>
        <taxon>Pseudomonadota</taxon>
        <taxon>Betaproteobacteria</taxon>
        <taxon>Nitrosomonadales</taxon>
        <taxon>Methylophilaceae</taxon>
        <taxon>Methylophilus</taxon>
    </lineage>
</organism>
<evidence type="ECO:0000313" key="1">
    <source>
        <dbReference type="EMBL" id="SDK23620.1"/>
    </source>
</evidence>
<keyword evidence="2" id="KW-1185">Reference proteome</keyword>
<accession>A0A1G9AAZ1</accession>
<gene>
    <name evidence="1" type="ORF">SAMN05192566_0746</name>
</gene>
<protein>
    <submittedName>
        <fullName evidence="1">Uncharacterized protein</fullName>
    </submittedName>
</protein>
<name>A0A1G9AAZ1_9PROT</name>
<dbReference type="Proteomes" id="UP000198629">
    <property type="component" value="Unassembled WGS sequence"/>
</dbReference>
<sequence>MIDTIYNYDEIGVIVNEALAKANLEVNVFGFVSIVEECLYYQEQGREVHAQLDYIIEQAIPDGCRDEYFDK</sequence>
<reference evidence="2" key="1">
    <citation type="submission" date="2016-10" db="EMBL/GenBank/DDBJ databases">
        <authorList>
            <person name="Varghese N."/>
            <person name="Submissions S."/>
        </authorList>
    </citation>
    <scope>NUCLEOTIDE SEQUENCE [LARGE SCALE GENOMIC DNA]</scope>
    <source>
        <strain evidence="2">CBMB127</strain>
    </source>
</reference>
<proteinExistence type="predicted"/>
<dbReference type="AlphaFoldDB" id="A0A1G9AAZ1"/>
<dbReference type="RefSeq" id="WP_091470113.1">
    <property type="nucleotide sequence ID" value="NZ_FNFX01000001.1"/>
</dbReference>